<dbReference type="GO" id="GO:0006790">
    <property type="term" value="P:sulfur compound metabolic process"/>
    <property type="evidence" value="ECO:0007669"/>
    <property type="project" value="TreeGrafter"/>
</dbReference>
<dbReference type="PANTHER" id="PTHR10704:SF44">
    <property type="entry name" value="LD35051P-RELATED"/>
    <property type="match status" value="1"/>
</dbReference>
<dbReference type="RefSeq" id="WP_023065625.1">
    <property type="nucleotide sequence ID" value="NZ_AUZM01000013.1"/>
</dbReference>
<dbReference type="GO" id="GO:0001517">
    <property type="term" value="F:N-acetylglucosamine 6-O-sulfotransferase activity"/>
    <property type="evidence" value="ECO:0007669"/>
    <property type="project" value="TreeGrafter"/>
</dbReference>
<evidence type="ECO:0000313" key="2">
    <source>
        <dbReference type="Proteomes" id="UP000017127"/>
    </source>
</evidence>
<protein>
    <submittedName>
        <fullName evidence="1">Sulfotransferase domain protein</fullName>
    </submittedName>
</protein>
<accession>U7QJQ6</accession>
<organism evidence="1 2">
    <name type="scientific">Lyngbya aestuarii BL J</name>
    <dbReference type="NCBI Taxonomy" id="1348334"/>
    <lineage>
        <taxon>Bacteria</taxon>
        <taxon>Bacillati</taxon>
        <taxon>Cyanobacteriota</taxon>
        <taxon>Cyanophyceae</taxon>
        <taxon>Oscillatoriophycideae</taxon>
        <taxon>Oscillatoriales</taxon>
        <taxon>Microcoleaceae</taxon>
        <taxon>Lyngbya</taxon>
    </lineage>
</organism>
<dbReference type="SUPFAM" id="SSF52540">
    <property type="entry name" value="P-loop containing nucleoside triphosphate hydrolases"/>
    <property type="match status" value="1"/>
</dbReference>
<proteinExistence type="predicted"/>
<dbReference type="PANTHER" id="PTHR10704">
    <property type="entry name" value="CARBOHYDRATE SULFOTRANSFERASE"/>
    <property type="match status" value="1"/>
</dbReference>
<keyword evidence="2" id="KW-1185">Reference proteome</keyword>
<dbReference type="Pfam" id="PF13469">
    <property type="entry name" value="Sulfotransfer_3"/>
    <property type="match status" value="1"/>
</dbReference>
<evidence type="ECO:0000313" key="1">
    <source>
        <dbReference type="EMBL" id="ERT08199.1"/>
    </source>
</evidence>
<reference evidence="1 2" key="1">
    <citation type="journal article" date="2013" name="Front. Microbiol.">
        <title>Comparative genomic analyses of the cyanobacterium, Lyngbya aestuarii BL J, a powerful hydrogen producer.</title>
        <authorList>
            <person name="Kothari A."/>
            <person name="Vaughn M."/>
            <person name="Garcia-Pichel F."/>
        </authorList>
    </citation>
    <scope>NUCLEOTIDE SEQUENCE [LARGE SCALE GENOMIC DNA]</scope>
    <source>
        <strain evidence="1 2">BL J</strain>
    </source>
</reference>
<dbReference type="GO" id="GO:0006044">
    <property type="term" value="P:N-acetylglucosamine metabolic process"/>
    <property type="evidence" value="ECO:0007669"/>
    <property type="project" value="TreeGrafter"/>
</dbReference>
<gene>
    <name evidence="1" type="ORF">M595_1784</name>
</gene>
<dbReference type="EMBL" id="AUZM01000013">
    <property type="protein sequence ID" value="ERT08199.1"/>
    <property type="molecule type" value="Genomic_DNA"/>
</dbReference>
<dbReference type="InterPro" id="IPR051135">
    <property type="entry name" value="Gal/GlcNAc/GalNAc_ST"/>
</dbReference>
<dbReference type="AlphaFoldDB" id="U7QJQ6"/>
<comment type="caution">
    <text evidence="1">The sequence shown here is derived from an EMBL/GenBank/DDBJ whole genome shotgun (WGS) entry which is preliminary data.</text>
</comment>
<dbReference type="Gene3D" id="3.40.50.300">
    <property type="entry name" value="P-loop containing nucleotide triphosphate hydrolases"/>
    <property type="match status" value="1"/>
</dbReference>
<name>U7QJQ6_9CYAN</name>
<dbReference type="Proteomes" id="UP000017127">
    <property type="component" value="Unassembled WGS sequence"/>
</dbReference>
<keyword evidence="1" id="KW-0808">Transferase</keyword>
<sequence>MSENGRVEILEIHRAEVDTEALWGFAIDQPKQRSKTNTYTIYVAGWILGKQSKVIEVELLDSGRPLRKAIVGRSRPDVAKQYPQVSEAANSGFQIEVGVIGLPLEGELSIQAIFENQSSVAVGVIKYRRQRLHSNYKSRVQPLLMTSSGRSGSTWIMRLLSHHPKIVTSQIHPYEIRVSQYWMQMLAILSQPHNPVDFPPDYFYNEFRCTGQNPYHNYNISHCLDSSWLGREYIENLADFCRQNIDNFYEDIATQQGKALTQTSDSSSNCYFVEKFLLKLNRTVLLELYPQAREIILVRDFRDMACSITAFNTKRGYVDFGRQRFKSDREYIQKGVRSAAHNILQLWKQRKEQAHLVRYEDLILAPQETLSSIFEYLNLDNSSSTISKILEKASEDTPQLKRHRTSANPQESIGRWRHDLEPSLQDLCTEVCKEALQEFGYSLSGEEKPSPLPKTIKPQIETEASLTPTRSNVMNQTESARKYLKQIKSQLQNIKNSLEQC</sequence>
<dbReference type="InterPro" id="IPR027417">
    <property type="entry name" value="P-loop_NTPase"/>
</dbReference>
<dbReference type="OrthoDB" id="450981at2"/>